<evidence type="ECO:0000256" key="1">
    <source>
        <dbReference type="SAM" id="Phobius"/>
    </source>
</evidence>
<feature type="transmembrane region" description="Helical" evidence="1">
    <location>
        <begin position="7"/>
        <end position="28"/>
    </location>
</feature>
<feature type="transmembrane region" description="Helical" evidence="1">
    <location>
        <begin position="113"/>
        <end position="134"/>
    </location>
</feature>
<keyword evidence="1" id="KW-1133">Transmembrane helix</keyword>
<keyword evidence="1" id="KW-0472">Membrane</keyword>
<reference evidence="4 5" key="1">
    <citation type="journal article" date="2016" name="PLoS ONE">
        <title>The Identification of Novel Diagnostic Marker Genes for the Detection of Beer Spoiling Pediococcus damnosus Strains Using the BlAst Diagnostic Gene findEr.</title>
        <authorList>
            <person name="Behr J."/>
            <person name="Geissler A.J."/>
            <person name="Schmid J."/>
            <person name="Zehe A."/>
            <person name="Vogel R.F."/>
        </authorList>
    </citation>
    <scope>NUCLEOTIDE SEQUENCE [LARGE SCALE GENOMIC DNA]</scope>
    <source>
        <strain evidence="2 5">TMW 2.1533</strain>
        <strain evidence="3 4">TMW 2.1535</strain>
    </source>
</reference>
<feature type="transmembrane region" description="Helical" evidence="1">
    <location>
        <begin position="57"/>
        <end position="79"/>
    </location>
</feature>
<protein>
    <recommendedName>
        <fullName evidence="6">Integral membrane protein</fullName>
    </recommendedName>
</protein>
<name>A0A0R2GZX6_9LACO</name>
<dbReference type="EMBL" id="CP012288">
    <property type="protein sequence ID" value="AMV66688.1"/>
    <property type="molecule type" value="Genomic_DNA"/>
</dbReference>
<evidence type="ECO:0000313" key="4">
    <source>
        <dbReference type="Proteomes" id="UP000076244"/>
    </source>
</evidence>
<proteinExistence type="predicted"/>
<dbReference type="Proteomes" id="UP000076244">
    <property type="component" value="Chromosome"/>
</dbReference>
<dbReference type="KEGG" id="pdm:ADU72_0743"/>
<dbReference type="Proteomes" id="UP000076405">
    <property type="component" value="Chromosome"/>
</dbReference>
<dbReference type="AlphaFoldDB" id="A0A0R2GZX6"/>
<dbReference type="RefSeq" id="WP_056986479.1">
    <property type="nucleotide sequence ID" value="NZ_BAAAXI010000117.1"/>
</dbReference>
<evidence type="ECO:0000313" key="3">
    <source>
        <dbReference type="EMBL" id="AMV66688.1"/>
    </source>
</evidence>
<gene>
    <name evidence="2" type="ORF">ADU70_1938</name>
    <name evidence="3" type="ORF">ADU72_0743</name>
</gene>
<dbReference type="EMBL" id="CP012275">
    <property type="protein sequence ID" value="AMV63404.1"/>
    <property type="molecule type" value="Genomic_DNA"/>
</dbReference>
<sequence>MIAKFKYKLSGVMLANIFLEILTVMFFGDNLQLQIPTLINFWGHPVSEFTAANGDQMTSLVMVLIVFFVAEILIGLVSFTMNNHTRDEFCFHIPAFLDVLNVKLWNLSLLDGLVIWLIGQSWAFVAIAFEAFTIATSLAVIFNLVFLLFIVGTVVANVGIHQKHRLS</sequence>
<evidence type="ECO:0000313" key="2">
    <source>
        <dbReference type="EMBL" id="AMV63404.1"/>
    </source>
</evidence>
<feature type="transmembrane region" description="Helical" evidence="1">
    <location>
        <begin position="140"/>
        <end position="160"/>
    </location>
</feature>
<keyword evidence="1" id="KW-0812">Transmembrane</keyword>
<evidence type="ECO:0000313" key="5">
    <source>
        <dbReference type="Proteomes" id="UP000076405"/>
    </source>
</evidence>
<organism evidence="2 5">
    <name type="scientific">Pediococcus damnosus</name>
    <dbReference type="NCBI Taxonomy" id="51663"/>
    <lineage>
        <taxon>Bacteria</taxon>
        <taxon>Bacillati</taxon>
        <taxon>Bacillota</taxon>
        <taxon>Bacilli</taxon>
        <taxon>Lactobacillales</taxon>
        <taxon>Lactobacillaceae</taxon>
        <taxon>Pediococcus</taxon>
    </lineage>
</organism>
<keyword evidence="4" id="KW-1185">Reference proteome</keyword>
<dbReference type="OrthoDB" id="2249566at2"/>
<accession>A0A0R2GZX6</accession>
<evidence type="ECO:0008006" key="6">
    <source>
        <dbReference type="Google" id="ProtNLM"/>
    </source>
</evidence>